<evidence type="ECO:0000259" key="2">
    <source>
        <dbReference type="PROSITE" id="PS50195"/>
    </source>
</evidence>
<evidence type="ECO:0000256" key="1">
    <source>
        <dbReference type="SAM" id="MobiDB-lite"/>
    </source>
</evidence>
<dbReference type="Gene3D" id="3.30.1520.10">
    <property type="entry name" value="Phox-like domain"/>
    <property type="match status" value="1"/>
</dbReference>
<dbReference type="GO" id="GO:0035091">
    <property type="term" value="F:phosphatidylinositol binding"/>
    <property type="evidence" value="ECO:0007669"/>
    <property type="project" value="InterPro"/>
</dbReference>
<dbReference type="AlphaFoldDB" id="D6PJ27"/>
<dbReference type="CDD" id="cd06093">
    <property type="entry name" value="PX_domain"/>
    <property type="match status" value="1"/>
</dbReference>
<proteinExistence type="predicted"/>
<reference evidence="3" key="1">
    <citation type="journal article" date="2010" name="ISME J.">
        <title>Metagenome of the Mediterranean deep chlorophyll maximum studied by direct and fosmid library 454 pyrosequencing.</title>
        <authorList>
            <person name="Ghai R."/>
            <person name="Martin-Cuadrado A.B."/>
            <person name="Molto A.G."/>
            <person name="Heredia I.G."/>
            <person name="Cabrera R."/>
            <person name="Martin J."/>
            <person name="Verdu M."/>
            <person name="Deschamps P."/>
            <person name="Moreira D."/>
            <person name="Lopez-Garcia P."/>
            <person name="Mira A."/>
            <person name="Rodriguez-Valera F."/>
        </authorList>
    </citation>
    <scope>NUCLEOTIDE SEQUENCE</scope>
</reference>
<sequence>GNETSSVSSSTLDMAKRAESSAMRSSAGSETHWLMFWHFDGHIVRVYHDPFGCIILLDGQEDAFTKSTSYTDVAKASAGAPVDKEAEGGPPSDHPHNTENFTMELNGKKLNVEIINESSNLVIGGVQVYNSMSKYTYNLFYNGARVPHMNERASTSPMQINASIVSAEYIDGETPNKYKKGMFTIETKLYHRHELVASKTTVHRFNNFLDLASDVYAYFRSRPSLYDAIPSLPWRIPKWMVQQGPEELEKRRSSLHSWIQKVSSLPGAVMLPTLTAFLGFSEAEIRPFVEYKLPIQEDNSVIVGATKPLPKAVKPTELASGYSSSELSVPPLEEASAECV</sequence>
<dbReference type="PROSITE" id="PS50195">
    <property type="entry name" value="PX"/>
    <property type="match status" value="1"/>
</dbReference>
<feature type="region of interest" description="Disordered" evidence="1">
    <location>
        <begin position="76"/>
        <end position="98"/>
    </location>
</feature>
<organism evidence="3">
    <name type="scientific">uncultured organism MedDCM-OCT-S04-C188</name>
    <dbReference type="NCBI Taxonomy" id="743612"/>
    <lineage>
        <taxon>unclassified sequences</taxon>
        <taxon>environmental samples</taxon>
    </lineage>
</organism>
<feature type="region of interest" description="Disordered" evidence="1">
    <location>
        <begin position="1"/>
        <end position="23"/>
    </location>
</feature>
<dbReference type="InterPro" id="IPR036871">
    <property type="entry name" value="PX_dom_sf"/>
</dbReference>
<evidence type="ECO:0000313" key="3">
    <source>
        <dbReference type="EMBL" id="ADD95728.1"/>
    </source>
</evidence>
<dbReference type="InterPro" id="IPR001683">
    <property type="entry name" value="PX_dom"/>
</dbReference>
<dbReference type="Pfam" id="PF00787">
    <property type="entry name" value="PX"/>
    <property type="match status" value="1"/>
</dbReference>
<feature type="compositionally biased region" description="Basic and acidic residues" evidence="1">
    <location>
        <begin position="82"/>
        <end position="97"/>
    </location>
</feature>
<protein>
    <recommendedName>
        <fullName evidence="2">PX domain-containing protein</fullName>
    </recommendedName>
</protein>
<feature type="compositionally biased region" description="Polar residues" evidence="1">
    <location>
        <begin position="1"/>
        <end position="12"/>
    </location>
</feature>
<dbReference type="SUPFAM" id="SSF64268">
    <property type="entry name" value="PX domain"/>
    <property type="match status" value="1"/>
</dbReference>
<feature type="non-terminal residue" evidence="3">
    <location>
        <position position="1"/>
    </location>
</feature>
<name>D6PJ27_9ZZZZ</name>
<dbReference type="EMBL" id="GU943089">
    <property type="protein sequence ID" value="ADD95728.1"/>
    <property type="molecule type" value="Genomic_DNA"/>
</dbReference>
<feature type="domain" description="PX" evidence="2">
    <location>
        <begin position="161"/>
        <end position="285"/>
    </location>
</feature>
<accession>D6PJ27</accession>